<name>A0AAV5WJD6_9BILA</name>
<dbReference type="Proteomes" id="UP001432322">
    <property type="component" value="Unassembled WGS sequence"/>
</dbReference>
<feature type="non-terminal residue" evidence="1">
    <location>
        <position position="75"/>
    </location>
</feature>
<evidence type="ECO:0000313" key="2">
    <source>
        <dbReference type="Proteomes" id="UP001432322"/>
    </source>
</evidence>
<dbReference type="AlphaFoldDB" id="A0AAV5WJD6"/>
<organism evidence="1 2">
    <name type="scientific">Pristionchus fissidentatus</name>
    <dbReference type="NCBI Taxonomy" id="1538716"/>
    <lineage>
        <taxon>Eukaryota</taxon>
        <taxon>Metazoa</taxon>
        <taxon>Ecdysozoa</taxon>
        <taxon>Nematoda</taxon>
        <taxon>Chromadorea</taxon>
        <taxon>Rhabditida</taxon>
        <taxon>Rhabditina</taxon>
        <taxon>Diplogasteromorpha</taxon>
        <taxon>Diplogasteroidea</taxon>
        <taxon>Neodiplogasteridae</taxon>
        <taxon>Pristionchus</taxon>
    </lineage>
</organism>
<keyword evidence="2" id="KW-1185">Reference proteome</keyword>
<proteinExistence type="predicted"/>
<gene>
    <name evidence="1" type="ORF">PFISCL1PPCAC_21201</name>
</gene>
<evidence type="ECO:0000313" key="1">
    <source>
        <dbReference type="EMBL" id="GMT29904.1"/>
    </source>
</evidence>
<reference evidence="1" key="1">
    <citation type="submission" date="2023-10" db="EMBL/GenBank/DDBJ databases">
        <title>Genome assembly of Pristionchus species.</title>
        <authorList>
            <person name="Yoshida K."/>
            <person name="Sommer R.J."/>
        </authorList>
    </citation>
    <scope>NUCLEOTIDE SEQUENCE</scope>
    <source>
        <strain evidence="1">RS5133</strain>
    </source>
</reference>
<accession>A0AAV5WJD6</accession>
<sequence length="75" mass="8986">IHAEWNNDKRIEKLSIEVRVDHTATSSRYSYYNLPFHHIIDRNRDVLNISEFGTVNIDVFDKFNESILREVVEYC</sequence>
<feature type="non-terminal residue" evidence="1">
    <location>
        <position position="1"/>
    </location>
</feature>
<protein>
    <submittedName>
        <fullName evidence="1">Uncharacterized protein</fullName>
    </submittedName>
</protein>
<comment type="caution">
    <text evidence="1">The sequence shown here is derived from an EMBL/GenBank/DDBJ whole genome shotgun (WGS) entry which is preliminary data.</text>
</comment>
<dbReference type="EMBL" id="BTSY01000005">
    <property type="protein sequence ID" value="GMT29904.1"/>
    <property type="molecule type" value="Genomic_DNA"/>
</dbReference>